<evidence type="ECO:0000256" key="3">
    <source>
        <dbReference type="ARBA" id="ARBA00022801"/>
    </source>
</evidence>
<dbReference type="Gene3D" id="3.40.50.1820">
    <property type="entry name" value="alpha/beta hydrolase"/>
    <property type="match status" value="1"/>
</dbReference>
<dbReference type="Pfam" id="PF06441">
    <property type="entry name" value="EHN"/>
    <property type="match status" value="1"/>
</dbReference>
<dbReference type="Proteomes" id="UP000663846">
    <property type="component" value="Unassembled WGS sequence"/>
</dbReference>
<dbReference type="GO" id="GO:0097176">
    <property type="term" value="P:epoxide metabolic process"/>
    <property type="evidence" value="ECO:0007669"/>
    <property type="project" value="TreeGrafter"/>
</dbReference>
<dbReference type="GO" id="GO:0004301">
    <property type="term" value="F:epoxide hydrolase activity"/>
    <property type="evidence" value="ECO:0007669"/>
    <property type="project" value="TreeGrafter"/>
</dbReference>
<gene>
    <name evidence="5" type="ORF">RDB_LOCUS135748</name>
</gene>
<dbReference type="AlphaFoldDB" id="A0A8H3B0C4"/>
<accession>A0A8H3B0C4</accession>
<evidence type="ECO:0000313" key="6">
    <source>
        <dbReference type="Proteomes" id="UP000663846"/>
    </source>
</evidence>
<reference evidence="5" key="1">
    <citation type="submission" date="2021-01" db="EMBL/GenBank/DDBJ databases">
        <authorList>
            <person name="Kaushik A."/>
        </authorList>
    </citation>
    <scope>NUCLEOTIDE SEQUENCE</scope>
    <source>
        <strain evidence="5">AG1-1C</strain>
    </source>
</reference>
<evidence type="ECO:0000313" key="5">
    <source>
        <dbReference type="EMBL" id="CAE6444536.1"/>
    </source>
</evidence>
<proteinExistence type="inferred from homology"/>
<feature type="domain" description="Epoxide hydrolase N-terminal" evidence="4">
    <location>
        <begin position="4"/>
        <end position="58"/>
    </location>
</feature>
<keyword evidence="3" id="KW-0378">Hydrolase</keyword>
<dbReference type="PANTHER" id="PTHR21661:SF35">
    <property type="entry name" value="EPOXIDE HYDROLASE"/>
    <property type="match status" value="1"/>
</dbReference>
<evidence type="ECO:0000259" key="4">
    <source>
        <dbReference type="Pfam" id="PF06441"/>
    </source>
</evidence>
<sequence length="108" mass="11935">MLSKVSHTKDLLQRTKLPASSVLGNSGAGISLDWLKAMQNVWLNECDWSKEQTAMNIKPGEDFNVSFHVIVPSMPVFGFSSPAPIGWNINKTADLFDTLLTHVLGYKT</sequence>
<evidence type="ECO:0000256" key="2">
    <source>
        <dbReference type="ARBA" id="ARBA00022797"/>
    </source>
</evidence>
<dbReference type="EMBL" id="CAJMWS010000444">
    <property type="protein sequence ID" value="CAE6444536.1"/>
    <property type="molecule type" value="Genomic_DNA"/>
</dbReference>
<dbReference type="SUPFAM" id="SSF53474">
    <property type="entry name" value="alpha/beta-Hydrolases"/>
    <property type="match status" value="1"/>
</dbReference>
<organism evidence="5 6">
    <name type="scientific">Rhizoctonia solani</name>
    <dbReference type="NCBI Taxonomy" id="456999"/>
    <lineage>
        <taxon>Eukaryota</taxon>
        <taxon>Fungi</taxon>
        <taxon>Dikarya</taxon>
        <taxon>Basidiomycota</taxon>
        <taxon>Agaricomycotina</taxon>
        <taxon>Agaricomycetes</taxon>
        <taxon>Cantharellales</taxon>
        <taxon>Ceratobasidiaceae</taxon>
        <taxon>Rhizoctonia</taxon>
    </lineage>
</organism>
<evidence type="ECO:0000256" key="1">
    <source>
        <dbReference type="ARBA" id="ARBA00010088"/>
    </source>
</evidence>
<dbReference type="InterPro" id="IPR010497">
    <property type="entry name" value="Epoxide_hydro_N"/>
</dbReference>
<comment type="similarity">
    <text evidence="1">Belongs to the peptidase S33 family.</text>
</comment>
<comment type="caution">
    <text evidence="5">The sequence shown here is derived from an EMBL/GenBank/DDBJ whole genome shotgun (WGS) entry which is preliminary data.</text>
</comment>
<protein>
    <recommendedName>
        <fullName evidence="4">Epoxide hydrolase N-terminal domain-containing protein</fullName>
    </recommendedName>
</protein>
<keyword evidence="2" id="KW-0058">Aromatic hydrocarbons catabolism</keyword>
<name>A0A8H3B0C4_9AGAM</name>
<dbReference type="InterPro" id="IPR029058">
    <property type="entry name" value="AB_hydrolase_fold"/>
</dbReference>
<dbReference type="PANTHER" id="PTHR21661">
    <property type="entry name" value="EPOXIDE HYDROLASE 1-RELATED"/>
    <property type="match status" value="1"/>
</dbReference>